<dbReference type="SUPFAM" id="SSF52540">
    <property type="entry name" value="P-loop containing nucleoside triphosphate hydrolases"/>
    <property type="match status" value="1"/>
</dbReference>
<gene>
    <name evidence="1" type="ORF">GCM10010528_09890</name>
</gene>
<dbReference type="Gene3D" id="3.40.50.300">
    <property type="entry name" value="P-loop containing nucleotide triphosphate hydrolases"/>
    <property type="match status" value="1"/>
</dbReference>
<dbReference type="EMBL" id="BAAAVS010000017">
    <property type="protein sequence ID" value="GAA3030508.1"/>
    <property type="molecule type" value="Genomic_DNA"/>
</dbReference>
<keyword evidence="2" id="KW-1185">Reference proteome</keyword>
<reference evidence="2" key="1">
    <citation type="journal article" date="2019" name="Int. J. Syst. Evol. Microbiol.">
        <title>The Global Catalogue of Microorganisms (GCM) 10K type strain sequencing project: providing services to taxonomists for standard genome sequencing and annotation.</title>
        <authorList>
            <consortium name="The Broad Institute Genomics Platform"/>
            <consortium name="The Broad Institute Genome Sequencing Center for Infectious Disease"/>
            <person name="Wu L."/>
            <person name="Ma J."/>
        </authorList>
    </citation>
    <scope>NUCLEOTIDE SEQUENCE [LARGE SCALE GENOMIC DNA]</scope>
    <source>
        <strain evidence="2">JCM 14234</strain>
    </source>
</reference>
<evidence type="ECO:0000313" key="2">
    <source>
        <dbReference type="Proteomes" id="UP001501035"/>
    </source>
</evidence>
<name>A0ABP6L7J1_9ACTN</name>
<dbReference type="RefSeq" id="WP_290713496.1">
    <property type="nucleotide sequence ID" value="NZ_BAAAVS010000017.1"/>
</dbReference>
<evidence type="ECO:0000313" key="1">
    <source>
        <dbReference type="EMBL" id="GAA3030508.1"/>
    </source>
</evidence>
<dbReference type="Proteomes" id="UP001501035">
    <property type="component" value="Unassembled WGS sequence"/>
</dbReference>
<comment type="caution">
    <text evidence="1">The sequence shown here is derived from an EMBL/GenBank/DDBJ whole genome shotgun (WGS) entry which is preliminary data.</text>
</comment>
<proteinExistence type="predicted"/>
<protein>
    <recommendedName>
        <fullName evidence="3">Thymidylate kinase</fullName>
    </recommendedName>
</protein>
<evidence type="ECO:0008006" key="3">
    <source>
        <dbReference type="Google" id="ProtNLM"/>
    </source>
</evidence>
<organism evidence="1 2">
    <name type="scientific">Gordonia defluvii</name>
    <dbReference type="NCBI Taxonomy" id="283718"/>
    <lineage>
        <taxon>Bacteria</taxon>
        <taxon>Bacillati</taxon>
        <taxon>Actinomycetota</taxon>
        <taxon>Actinomycetes</taxon>
        <taxon>Mycobacteriales</taxon>
        <taxon>Gordoniaceae</taxon>
        <taxon>Gordonia</taxon>
    </lineage>
</organism>
<dbReference type="InterPro" id="IPR027417">
    <property type="entry name" value="P-loop_NTPase"/>
</dbReference>
<accession>A0ABP6L7J1</accession>
<sequence>MTAPLDTHWVCLAGGDGSGKSTQAAALVAALVAEGVDAVEVGIWDGLTDPVTAPLLGFSDRAQVQEYLRVLGPRARALFLFHALHAAIDLAASRQPQVAILNAHWYKYFASEVALGGDPAELRAWVTGFPEPARTFYLRVEPVVAMARKSELSPYESGFGADEEFVQVQADAQVTLDRLSAELGWIELDGAADRAVLTAQIAGEILAQVRA</sequence>